<dbReference type="Pfam" id="PF13473">
    <property type="entry name" value="Cupredoxin_1"/>
    <property type="match status" value="1"/>
</dbReference>
<dbReference type="AlphaFoldDB" id="A0A0D7CEW9"/>
<dbReference type="InterPro" id="IPR008972">
    <property type="entry name" value="Cupredoxin"/>
</dbReference>
<dbReference type="Gene3D" id="2.60.40.420">
    <property type="entry name" value="Cupredoxins - blue copper proteins"/>
    <property type="match status" value="1"/>
</dbReference>
<dbReference type="EMBL" id="JRKI01000045">
    <property type="protein sequence ID" value="KIZ14769.1"/>
    <property type="molecule type" value="Genomic_DNA"/>
</dbReference>
<evidence type="ECO:0000259" key="2">
    <source>
        <dbReference type="Pfam" id="PF13473"/>
    </source>
</evidence>
<accession>A0A0D7CEW9</accession>
<evidence type="ECO:0000313" key="3">
    <source>
        <dbReference type="EMBL" id="KIZ14769.1"/>
    </source>
</evidence>
<protein>
    <recommendedName>
        <fullName evidence="2">EfeO-type cupredoxin-like domain-containing protein</fullName>
    </recommendedName>
</protein>
<dbReference type="PATRIC" id="fig|1240678.4.peg.6475"/>
<organism evidence="3 4">
    <name type="scientific">Streptomyces natalensis ATCC 27448</name>
    <dbReference type="NCBI Taxonomy" id="1240678"/>
    <lineage>
        <taxon>Bacteria</taxon>
        <taxon>Bacillati</taxon>
        <taxon>Actinomycetota</taxon>
        <taxon>Actinomycetes</taxon>
        <taxon>Kitasatosporales</taxon>
        <taxon>Streptomycetaceae</taxon>
        <taxon>Streptomyces</taxon>
    </lineage>
</organism>
<evidence type="ECO:0000256" key="1">
    <source>
        <dbReference type="SAM" id="MobiDB-lite"/>
    </source>
</evidence>
<dbReference type="Proteomes" id="UP000032458">
    <property type="component" value="Unassembled WGS sequence"/>
</dbReference>
<reference evidence="3 4" key="1">
    <citation type="submission" date="2014-09" db="EMBL/GenBank/DDBJ databases">
        <title>Draft genome sequence of Streptomyces natalensis ATCC 27448, producer of the antifungal pimaricin.</title>
        <authorList>
            <person name="Mendes M.V."/>
            <person name="Beites T."/>
            <person name="Pires S."/>
            <person name="Santos C.L."/>
            <person name="Moradas-Ferreira P."/>
        </authorList>
    </citation>
    <scope>NUCLEOTIDE SEQUENCE [LARGE SCALE GENOMIC DNA]</scope>
    <source>
        <strain evidence="3 4">ATCC 27448</strain>
    </source>
</reference>
<dbReference type="PANTHER" id="PTHR36507">
    <property type="entry name" value="BLL1555 PROTEIN"/>
    <property type="match status" value="1"/>
</dbReference>
<name>A0A0D7CEW9_9ACTN</name>
<dbReference type="SUPFAM" id="SSF49503">
    <property type="entry name" value="Cupredoxins"/>
    <property type="match status" value="1"/>
</dbReference>
<comment type="caution">
    <text evidence="3">The sequence shown here is derived from an EMBL/GenBank/DDBJ whole genome shotgun (WGS) entry which is preliminary data.</text>
</comment>
<sequence length="68" mass="7048">MRPGVKITVDNKDSAPHTVTASGGKGGFDTGTIKGGATATFTAPGKPGSYPYFCDIHEYMKGKLTVRG</sequence>
<feature type="region of interest" description="Disordered" evidence="1">
    <location>
        <begin position="1"/>
        <end position="27"/>
    </location>
</feature>
<gene>
    <name evidence="3" type="ORF">SNA_30260</name>
</gene>
<keyword evidence="4" id="KW-1185">Reference proteome</keyword>
<feature type="domain" description="EfeO-type cupredoxin-like" evidence="2">
    <location>
        <begin position="5"/>
        <end position="66"/>
    </location>
</feature>
<dbReference type="PANTHER" id="PTHR36507:SF1">
    <property type="entry name" value="BLL1555 PROTEIN"/>
    <property type="match status" value="1"/>
</dbReference>
<dbReference type="InterPro" id="IPR052721">
    <property type="entry name" value="ET_Amicyanin"/>
</dbReference>
<evidence type="ECO:0000313" key="4">
    <source>
        <dbReference type="Proteomes" id="UP000032458"/>
    </source>
</evidence>
<proteinExistence type="predicted"/>
<dbReference type="InterPro" id="IPR028096">
    <property type="entry name" value="EfeO_Cupredoxin"/>
</dbReference>